<sequence>MKNMENTSFHWKSASNILSQLDNMTQMREVMKKAEAKQAGCVGEDIEFVLYKIVKVLTDTIATIECSEVLMRGGRDLHEGRVLFAHYSALNFAERNKITFDIGKRIMYGNKKCHTGTRTKPMIRRRSEDL</sequence>
<comment type="caution">
    <text evidence="1">The sequence shown here is derived from an EMBL/GenBank/DDBJ whole genome shotgun (WGS) entry which is preliminary data.</text>
</comment>
<dbReference type="Proteomes" id="UP001291623">
    <property type="component" value="Unassembled WGS sequence"/>
</dbReference>
<keyword evidence="2" id="KW-1185">Reference proteome</keyword>
<name>A0AAE1S7J0_9SOLA</name>
<evidence type="ECO:0000313" key="1">
    <source>
        <dbReference type="EMBL" id="KAK4364444.1"/>
    </source>
</evidence>
<gene>
    <name evidence="1" type="ORF">RND71_015802</name>
</gene>
<proteinExistence type="predicted"/>
<dbReference type="EMBL" id="JAVYJV010000008">
    <property type="protein sequence ID" value="KAK4364444.1"/>
    <property type="molecule type" value="Genomic_DNA"/>
</dbReference>
<accession>A0AAE1S7J0</accession>
<dbReference type="AlphaFoldDB" id="A0AAE1S7J0"/>
<evidence type="ECO:0000313" key="2">
    <source>
        <dbReference type="Proteomes" id="UP001291623"/>
    </source>
</evidence>
<organism evidence="1 2">
    <name type="scientific">Anisodus tanguticus</name>
    <dbReference type="NCBI Taxonomy" id="243964"/>
    <lineage>
        <taxon>Eukaryota</taxon>
        <taxon>Viridiplantae</taxon>
        <taxon>Streptophyta</taxon>
        <taxon>Embryophyta</taxon>
        <taxon>Tracheophyta</taxon>
        <taxon>Spermatophyta</taxon>
        <taxon>Magnoliopsida</taxon>
        <taxon>eudicotyledons</taxon>
        <taxon>Gunneridae</taxon>
        <taxon>Pentapetalae</taxon>
        <taxon>asterids</taxon>
        <taxon>lamiids</taxon>
        <taxon>Solanales</taxon>
        <taxon>Solanaceae</taxon>
        <taxon>Solanoideae</taxon>
        <taxon>Hyoscyameae</taxon>
        <taxon>Anisodus</taxon>
    </lineage>
</organism>
<protein>
    <submittedName>
        <fullName evidence="1">Uncharacterized protein</fullName>
    </submittedName>
</protein>
<reference evidence="1" key="1">
    <citation type="submission" date="2023-12" db="EMBL/GenBank/DDBJ databases">
        <title>Genome assembly of Anisodus tanguticus.</title>
        <authorList>
            <person name="Wang Y.-J."/>
        </authorList>
    </citation>
    <scope>NUCLEOTIDE SEQUENCE</scope>
    <source>
        <strain evidence="1">KB-2021</strain>
        <tissue evidence="1">Leaf</tissue>
    </source>
</reference>